<comment type="catalytic activity">
    <reaction evidence="14">
        <text>3-O-(beta-D-glucosyl)-L-seryl-[EGF-like domain protein] + UDP-alpha-D-xylose = 3-O-[alpha-D-xylosyl-(1-&gt;3)-beta-D-glucosyl]-L-seryl-[EGF-like domain protein] + UDP + H(+)</text>
        <dbReference type="Rhea" id="RHEA:56064"/>
        <dbReference type="Rhea" id="RHEA-COMP:14610"/>
        <dbReference type="Rhea" id="RHEA-COMP:14611"/>
        <dbReference type="ChEBI" id="CHEBI:15378"/>
        <dbReference type="ChEBI" id="CHEBI:57632"/>
        <dbReference type="ChEBI" id="CHEBI:58223"/>
        <dbReference type="ChEBI" id="CHEBI:140575"/>
        <dbReference type="ChEBI" id="CHEBI:140576"/>
        <dbReference type="EC" id="2.4.2.42"/>
    </reaction>
</comment>
<keyword evidence="9" id="KW-0325">Glycoprotein</keyword>
<reference evidence="16" key="2">
    <citation type="submission" date="2025-09" db="UniProtKB">
        <authorList>
            <consortium name="Ensembl"/>
        </authorList>
    </citation>
    <scope>IDENTIFICATION</scope>
</reference>
<dbReference type="SUPFAM" id="SSF53448">
    <property type="entry name" value="Nucleotide-diphospho-sugar transferases"/>
    <property type="match status" value="1"/>
</dbReference>
<dbReference type="Ensembl" id="ENSMALT00000024831.1">
    <property type="protein sequence ID" value="ENSMALP00000024370.1"/>
    <property type="gene ID" value="ENSMALG00000016956.1"/>
</dbReference>
<feature type="signal peptide" evidence="15">
    <location>
        <begin position="1"/>
        <end position="22"/>
    </location>
</feature>
<evidence type="ECO:0000313" key="17">
    <source>
        <dbReference type="Proteomes" id="UP000261600"/>
    </source>
</evidence>
<dbReference type="InterPro" id="IPR002495">
    <property type="entry name" value="Glyco_trans_8"/>
</dbReference>
<protein>
    <recommendedName>
        <fullName evidence="12">Glucoside xylosyltransferase 1</fullName>
        <ecNumber evidence="11">2.4.2.42</ecNumber>
    </recommendedName>
    <alternativeName>
        <fullName evidence="13">Glycosyltransferase 8 domain-containing protein 3</fullName>
    </alternativeName>
</protein>
<dbReference type="STRING" id="43700.ENSMALP00000024370"/>
<evidence type="ECO:0000256" key="1">
    <source>
        <dbReference type="ARBA" id="ARBA00004606"/>
    </source>
</evidence>
<keyword evidence="5" id="KW-0812">Transmembrane</keyword>
<evidence type="ECO:0000256" key="11">
    <source>
        <dbReference type="ARBA" id="ARBA00038854"/>
    </source>
</evidence>
<organism evidence="16 17">
    <name type="scientific">Monopterus albus</name>
    <name type="common">Swamp eel</name>
    <dbReference type="NCBI Taxonomy" id="43700"/>
    <lineage>
        <taxon>Eukaryota</taxon>
        <taxon>Metazoa</taxon>
        <taxon>Chordata</taxon>
        <taxon>Craniata</taxon>
        <taxon>Vertebrata</taxon>
        <taxon>Euteleostomi</taxon>
        <taxon>Actinopterygii</taxon>
        <taxon>Neopterygii</taxon>
        <taxon>Teleostei</taxon>
        <taxon>Neoteleostei</taxon>
        <taxon>Acanthomorphata</taxon>
        <taxon>Anabantaria</taxon>
        <taxon>Synbranchiformes</taxon>
        <taxon>Synbranchidae</taxon>
        <taxon>Monopterus</taxon>
    </lineage>
</organism>
<evidence type="ECO:0000256" key="12">
    <source>
        <dbReference type="ARBA" id="ARBA00041060"/>
    </source>
</evidence>
<dbReference type="InterPro" id="IPR051993">
    <property type="entry name" value="Glycosyltransferase_8"/>
</dbReference>
<evidence type="ECO:0000256" key="9">
    <source>
        <dbReference type="ARBA" id="ARBA00023180"/>
    </source>
</evidence>
<keyword evidence="17" id="KW-1185">Reference proteome</keyword>
<keyword evidence="6" id="KW-0735">Signal-anchor</keyword>
<dbReference type="AlphaFoldDB" id="A0A3Q3K547"/>
<dbReference type="GO" id="GO:0016266">
    <property type="term" value="P:protein O-linked glycosylation via N-acetyl-galactosamine"/>
    <property type="evidence" value="ECO:0007669"/>
    <property type="project" value="TreeGrafter"/>
</dbReference>
<evidence type="ECO:0000256" key="4">
    <source>
        <dbReference type="ARBA" id="ARBA00022679"/>
    </source>
</evidence>
<keyword evidence="15" id="KW-0732">Signal</keyword>
<dbReference type="PANTHER" id="PTHR46012">
    <property type="entry name" value="IP22168P"/>
    <property type="match status" value="1"/>
</dbReference>
<dbReference type="GO" id="GO:0016020">
    <property type="term" value="C:membrane"/>
    <property type="evidence" value="ECO:0007669"/>
    <property type="project" value="UniProtKB-SubCell"/>
</dbReference>
<dbReference type="Proteomes" id="UP000261600">
    <property type="component" value="Unplaced"/>
</dbReference>
<keyword evidence="3" id="KW-0328">Glycosyltransferase</keyword>
<evidence type="ECO:0000256" key="3">
    <source>
        <dbReference type="ARBA" id="ARBA00022676"/>
    </source>
</evidence>
<evidence type="ECO:0000313" key="16">
    <source>
        <dbReference type="Ensembl" id="ENSMALP00000024370.1"/>
    </source>
</evidence>
<keyword evidence="4" id="KW-0808">Transferase</keyword>
<dbReference type="GO" id="GO:0140563">
    <property type="term" value="F:UDP-D-xylose:beta-D-glucoside alpha-1,3-D-xylosyltransferase activity"/>
    <property type="evidence" value="ECO:0007669"/>
    <property type="project" value="UniProtKB-EC"/>
</dbReference>
<evidence type="ECO:0000256" key="10">
    <source>
        <dbReference type="ARBA" id="ARBA00037301"/>
    </source>
</evidence>
<evidence type="ECO:0000256" key="8">
    <source>
        <dbReference type="ARBA" id="ARBA00023136"/>
    </source>
</evidence>
<dbReference type="EC" id="2.4.2.42" evidence="11"/>
<keyword evidence="7" id="KW-1133">Transmembrane helix</keyword>
<sequence>MRRYICALMLCTMFAIFAGLYAVGGSVQSRPPMHLTVMACGERLEETVTMIKSAMFFSIKHLNFHLFNVLSLFQLKSWPVFIQSRFNCTFYSISFPRENAADWKKLFKPCASERLFLPLILKDINLVLYVDSDILFLQPVDHLWAFLAQFNSSQLAAMAPEHEEPHIAYTPHPFYSRTGVNSGVMLMNMMRIRNTFFKNDMTSVGLRWEELLMPLLQKYKSPCWNFHASGIIIPIIYGSNCGSAEEDGIYILHENRWVYHDHKLPAFRAVYKDQLEQQTHMYLYCAGTRHIRVNGIHDI</sequence>
<evidence type="ECO:0000256" key="7">
    <source>
        <dbReference type="ARBA" id="ARBA00022989"/>
    </source>
</evidence>
<reference evidence="16" key="1">
    <citation type="submission" date="2025-08" db="UniProtKB">
        <authorList>
            <consortium name="Ensembl"/>
        </authorList>
    </citation>
    <scope>IDENTIFICATION</scope>
</reference>
<dbReference type="Pfam" id="PF01501">
    <property type="entry name" value="Glyco_transf_8"/>
    <property type="match status" value="1"/>
</dbReference>
<comment type="similarity">
    <text evidence="2">Belongs to the glycosyltransferase 8 family.</text>
</comment>
<dbReference type="PANTHER" id="PTHR46012:SF3">
    <property type="entry name" value="GLUCOSIDE XYLOSYLTRANSFERASE 1"/>
    <property type="match status" value="1"/>
</dbReference>
<proteinExistence type="inferred from homology"/>
<evidence type="ECO:0000256" key="2">
    <source>
        <dbReference type="ARBA" id="ARBA00006351"/>
    </source>
</evidence>
<feature type="chain" id="PRO_5018540771" description="Glucoside xylosyltransferase 1" evidence="15">
    <location>
        <begin position="23"/>
        <end position="299"/>
    </location>
</feature>
<keyword evidence="8" id="KW-0472">Membrane</keyword>
<comment type="subcellular location">
    <subcellularLocation>
        <location evidence="1">Membrane</location>
        <topology evidence="1">Single-pass type II membrane protein</topology>
    </subcellularLocation>
</comment>
<name>A0A3Q3K547_MONAL</name>
<evidence type="ECO:0000256" key="5">
    <source>
        <dbReference type="ARBA" id="ARBA00022692"/>
    </source>
</evidence>
<comment type="function">
    <text evidence="10">Glycosyltransferase which elongates the O-linked glucose attached to EGF-like repeats in the extracellular domain of Notch proteins by catalyzing the addition of xylose.</text>
</comment>
<accession>A0A3Q3K547</accession>
<evidence type="ECO:0000256" key="15">
    <source>
        <dbReference type="SAM" id="SignalP"/>
    </source>
</evidence>
<dbReference type="Gene3D" id="3.90.550.10">
    <property type="entry name" value="Spore Coat Polysaccharide Biosynthesis Protein SpsA, Chain A"/>
    <property type="match status" value="1"/>
</dbReference>
<evidence type="ECO:0000256" key="6">
    <source>
        <dbReference type="ARBA" id="ARBA00022968"/>
    </source>
</evidence>
<evidence type="ECO:0000256" key="14">
    <source>
        <dbReference type="ARBA" id="ARBA00049181"/>
    </source>
</evidence>
<evidence type="ECO:0000256" key="13">
    <source>
        <dbReference type="ARBA" id="ARBA00042608"/>
    </source>
</evidence>
<dbReference type="InterPro" id="IPR029044">
    <property type="entry name" value="Nucleotide-diphossugar_trans"/>
</dbReference>